<reference evidence="3" key="1">
    <citation type="journal article" date="2019" name="Int. J. Syst. Evol. Microbiol.">
        <title>The Global Catalogue of Microorganisms (GCM) 10K type strain sequencing project: providing services to taxonomists for standard genome sequencing and annotation.</title>
        <authorList>
            <consortium name="The Broad Institute Genomics Platform"/>
            <consortium name="The Broad Institute Genome Sequencing Center for Infectious Disease"/>
            <person name="Wu L."/>
            <person name="Ma J."/>
        </authorList>
    </citation>
    <scope>NUCLEOTIDE SEQUENCE [LARGE SCALE GENOMIC DNA]</scope>
    <source>
        <strain evidence="3">CGMCC 4.7246</strain>
    </source>
</reference>
<gene>
    <name evidence="2" type="ORF">ACFP3R_20390</name>
</gene>
<evidence type="ECO:0000313" key="2">
    <source>
        <dbReference type="EMBL" id="MFC6091637.1"/>
    </source>
</evidence>
<feature type="coiled-coil region" evidence="1">
    <location>
        <begin position="33"/>
        <end position="81"/>
    </location>
</feature>
<accession>A0ABW1P9D9</accession>
<dbReference type="EMBL" id="JBHSQO010000020">
    <property type="protein sequence ID" value="MFC6091637.1"/>
    <property type="molecule type" value="Genomic_DNA"/>
</dbReference>
<dbReference type="Proteomes" id="UP001596220">
    <property type="component" value="Unassembled WGS sequence"/>
</dbReference>
<keyword evidence="3" id="KW-1185">Reference proteome</keyword>
<organism evidence="2 3">
    <name type="scientific">Saccharothrix lopnurensis</name>
    <dbReference type="NCBI Taxonomy" id="1670621"/>
    <lineage>
        <taxon>Bacteria</taxon>
        <taxon>Bacillati</taxon>
        <taxon>Actinomycetota</taxon>
        <taxon>Actinomycetes</taxon>
        <taxon>Pseudonocardiales</taxon>
        <taxon>Pseudonocardiaceae</taxon>
        <taxon>Saccharothrix</taxon>
    </lineage>
</organism>
<protein>
    <submittedName>
        <fullName evidence="2">Uncharacterized protein</fullName>
    </submittedName>
</protein>
<evidence type="ECO:0000313" key="3">
    <source>
        <dbReference type="Proteomes" id="UP001596220"/>
    </source>
</evidence>
<proteinExistence type="predicted"/>
<evidence type="ECO:0000256" key="1">
    <source>
        <dbReference type="SAM" id="Coils"/>
    </source>
</evidence>
<comment type="caution">
    <text evidence="2">The sequence shown here is derived from an EMBL/GenBank/DDBJ whole genome shotgun (WGS) entry which is preliminary data.</text>
</comment>
<sequence length="266" mass="28891">MLAQHLLGEKAPRLTAEAADDLLMTDAALRADAADALERVDSAERRLTATRSNTTPDSRAVEDAVREHDEAVRRLEQARALIDDLRRFVVDLDAPDGALRAAAQGWRLSPAVPAQVTVFDDEALFLTVDARRATTTGLGVFTTAGVEEWGWAWRRDDDDDDLSAPLQPDRCGRWVLGYLPATEEIYAVLRGAGVPSQVWLLGRGFDADTAHAVLDDLAPRMAWPNSLIAAAGAVHAAVLWRSHGHVRPATSTGSIVEASTDEDTRR</sequence>
<dbReference type="RefSeq" id="WP_380637915.1">
    <property type="nucleotide sequence ID" value="NZ_JBHSQO010000020.1"/>
</dbReference>
<keyword evidence="1" id="KW-0175">Coiled coil</keyword>
<name>A0ABW1P9D9_9PSEU</name>